<reference evidence="2" key="1">
    <citation type="submission" date="2020-10" db="EMBL/GenBank/DDBJ databases">
        <authorList>
            <person name="Han B."/>
            <person name="Lu T."/>
            <person name="Zhao Q."/>
            <person name="Huang X."/>
            <person name="Zhao Y."/>
        </authorList>
    </citation>
    <scope>NUCLEOTIDE SEQUENCE</scope>
</reference>
<dbReference type="AlphaFoldDB" id="A0A811RQS1"/>
<dbReference type="EMBL" id="CAJGYO010000016">
    <property type="protein sequence ID" value="CAD6272960.1"/>
    <property type="molecule type" value="Genomic_DNA"/>
</dbReference>
<keyword evidence="1" id="KW-1133">Transmembrane helix</keyword>
<keyword evidence="3" id="KW-1185">Reference proteome</keyword>
<gene>
    <name evidence="2" type="ORF">NCGR_LOCUS56229</name>
</gene>
<feature type="transmembrane region" description="Helical" evidence="1">
    <location>
        <begin position="129"/>
        <end position="148"/>
    </location>
</feature>
<dbReference type="PANTHER" id="PTHR13285:SF18">
    <property type="entry name" value="PROTEIN-CYSTEINE N-PALMITOYLTRANSFERASE RASP"/>
    <property type="match status" value="1"/>
</dbReference>
<name>A0A811RQS1_9POAL</name>
<keyword evidence="1" id="KW-0812">Transmembrane</keyword>
<dbReference type="Proteomes" id="UP000604825">
    <property type="component" value="Unassembled WGS sequence"/>
</dbReference>
<protein>
    <submittedName>
        <fullName evidence="2">Uncharacterized protein</fullName>
    </submittedName>
</protein>
<organism evidence="2 3">
    <name type="scientific">Miscanthus lutarioriparius</name>
    <dbReference type="NCBI Taxonomy" id="422564"/>
    <lineage>
        <taxon>Eukaryota</taxon>
        <taxon>Viridiplantae</taxon>
        <taxon>Streptophyta</taxon>
        <taxon>Embryophyta</taxon>
        <taxon>Tracheophyta</taxon>
        <taxon>Spermatophyta</taxon>
        <taxon>Magnoliopsida</taxon>
        <taxon>Liliopsida</taxon>
        <taxon>Poales</taxon>
        <taxon>Poaceae</taxon>
        <taxon>PACMAD clade</taxon>
        <taxon>Panicoideae</taxon>
        <taxon>Andropogonodae</taxon>
        <taxon>Andropogoneae</taxon>
        <taxon>Saccharinae</taxon>
        <taxon>Miscanthus</taxon>
    </lineage>
</organism>
<proteinExistence type="predicted"/>
<dbReference type="InterPro" id="IPR051085">
    <property type="entry name" value="MB_O-acyltransferase"/>
</dbReference>
<keyword evidence="1" id="KW-0472">Membrane</keyword>
<accession>A0A811RQS1</accession>
<evidence type="ECO:0000256" key="1">
    <source>
        <dbReference type="SAM" id="Phobius"/>
    </source>
</evidence>
<evidence type="ECO:0000313" key="2">
    <source>
        <dbReference type="EMBL" id="CAD6272960.1"/>
    </source>
</evidence>
<dbReference type="OrthoDB" id="420606at2759"/>
<feature type="transmembrane region" description="Helical" evidence="1">
    <location>
        <begin position="12"/>
        <end position="30"/>
    </location>
</feature>
<evidence type="ECO:0000313" key="3">
    <source>
        <dbReference type="Proteomes" id="UP000604825"/>
    </source>
</evidence>
<dbReference type="GO" id="GO:0005783">
    <property type="term" value="C:endoplasmic reticulum"/>
    <property type="evidence" value="ECO:0007669"/>
    <property type="project" value="TreeGrafter"/>
</dbReference>
<dbReference type="PANTHER" id="PTHR13285">
    <property type="entry name" value="ACYLTRANSFERASE"/>
    <property type="match status" value="1"/>
</dbReference>
<sequence>MGGVPWKRVELAALVLYALGFYLVVIRKSLRLSHDYSGRLYGLRPGSLAGHLNDLSDAQWRNFRGNLPILSAVMGTFLVLVNGLRYCYGLKGRGTALLWLVLSLSYLCYLHGAWYATRQPILLFAHYKYCTSLIWSFNLSVLVLNRVYEGYSFSLFGSGKP</sequence>
<feature type="transmembrane region" description="Helical" evidence="1">
    <location>
        <begin position="96"/>
        <end position="117"/>
    </location>
</feature>
<comment type="caution">
    <text evidence="2">The sequence shown here is derived from an EMBL/GenBank/DDBJ whole genome shotgun (WGS) entry which is preliminary data.</text>
</comment>
<dbReference type="GO" id="GO:0016746">
    <property type="term" value="F:acyltransferase activity"/>
    <property type="evidence" value="ECO:0007669"/>
    <property type="project" value="TreeGrafter"/>
</dbReference>
<feature type="transmembrane region" description="Helical" evidence="1">
    <location>
        <begin position="67"/>
        <end position="84"/>
    </location>
</feature>